<dbReference type="SMART" id="SM01240">
    <property type="entry name" value="IMPDH"/>
    <property type="match status" value="1"/>
</dbReference>
<feature type="domain" description="IMP dehydrogenase/GMP reductase" evidence="7">
    <location>
        <begin position="12"/>
        <end position="471"/>
    </location>
</feature>
<gene>
    <name evidence="8" type="ORF">ACFSW7_08875</name>
</gene>
<dbReference type="Pfam" id="PF00478">
    <property type="entry name" value="IMPDH"/>
    <property type="match status" value="1"/>
</dbReference>
<evidence type="ECO:0000256" key="2">
    <source>
        <dbReference type="ARBA" id="ARBA00015800"/>
    </source>
</evidence>
<dbReference type="NCBIfam" id="NF005869">
    <property type="entry name" value="PRK07807.1"/>
    <property type="match status" value="1"/>
</dbReference>
<comment type="caution">
    <text evidence="8">The sequence shown here is derived from an EMBL/GenBank/DDBJ whole genome shotgun (WGS) entry which is preliminary data.</text>
</comment>
<keyword evidence="5" id="KW-0560">Oxidoreductase</keyword>
<keyword evidence="3" id="KW-0677">Repeat</keyword>
<dbReference type="InterPro" id="IPR013785">
    <property type="entry name" value="Aldolase_TIM"/>
</dbReference>
<organism evidence="8 9">
    <name type="scientific">Gulosibacter faecalis</name>
    <dbReference type="NCBI Taxonomy" id="272240"/>
    <lineage>
        <taxon>Bacteria</taxon>
        <taxon>Bacillati</taxon>
        <taxon>Actinomycetota</taxon>
        <taxon>Actinomycetes</taxon>
        <taxon>Micrococcales</taxon>
        <taxon>Microbacteriaceae</taxon>
        <taxon>Gulosibacter</taxon>
    </lineage>
</organism>
<evidence type="ECO:0000256" key="3">
    <source>
        <dbReference type="ARBA" id="ARBA00022737"/>
    </source>
</evidence>
<dbReference type="InterPro" id="IPR050139">
    <property type="entry name" value="GMP_reductase"/>
</dbReference>
<dbReference type="CDD" id="cd00381">
    <property type="entry name" value="IMPDH"/>
    <property type="match status" value="1"/>
</dbReference>
<sequence length="476" mass="50067">MQFYGQVPQHDLTYSDVFLVPSRSDVGSRLNVDLSTTDSTGMRIPLVASNMNAVSGERMAATLARRGGLAVLPQDLDDEAVLEQLRWVKAQDPRLTAPFRFAPDTTVGEVLTHVPAVAGQGVALEADREIEAIVQASDLERIPADASLSDLSHLAAEVIDVSDDVRSTFNTLEDLPGHFAAVRRGGRIVGALSQADALRSSIYPAAVDDQGRLRVAAAVGINGDVVGRAERLVEAGADVLVLDTAHGHQAGMLSAIERVRGAELGVPIVAGNVVSAAGTRDLVSAGANIIKVGVGPGAMCTTRMMTAVGRPQFSAVLESADEAAKYGASVWADGGVRYPRDVALAIAAGAGAVMIGSWFAGTVEAPGTVLHDEQGRRYKESFGMASSRAVAGRFSKLDPFDRARKLLFAEGISTSTILIDPERPSVDDLIDMITTGLRSSFTYAGASSIREFSERAKVGLQSAAGYEEGKPLPVSW</sequence>
<dbReference type="EMBL" id="JBHUNE010000006">
    <property type="protein sequence ID" value="MFD2758490.1"/>
    <property type="molecule type" value="Genomic_DNA"/>
</dbReference>
<dbReference type="PIRSF" id="PIRSF000130">
    <property type="entry name" value="IMPDH"/>
    <property type="match status" value="1"/>
</dbReference>
<dbReference type="InterPro" id="IPR005991">
    <property type="entry name" value="GUAB1"/>
</dbReference>
<evidence type="ECO:0000256" key="1">
    <source>
        <dbReference type="ARBA" id="ARBA00012678"/>
    </source>
</evidence>
<dbReference type="InterPro" id="IPR005990">
    <property type="entry name" value="IMP_DH"/>
</dbReference>
<dbReference type="InterPro" id="IPR046342">
    <property type="entry name" value="CBS_dom_sf"/>
</dbReference>
<dbReference type="NCBIfam" id="TIGR01303">
    <property type="entry name" value="IMP_DH_rel_1"/>
    <property type="match status" value="1"/>
</dbReference>
<dbReference type="Gene3D" id="3.20.20.70">
    <property type="entry name" value="Aldolase class I"/>
    <property type="match status" value="1"/>
</dbReference>
<dbReference type="SUPFAM" id="SSF51412">
    <property type="entry name" value="Inosine monophosphate dehydrogenase (IMPDH)"/>
    <property type="match status" value="1"/>
</dbReference>
<evidence type="ECO:0000256" key="5">
    <source>
        <dbReference type="ARBA" id="ARBA00023002"/>
    </source>
</evidence>
<dbReference type="RefSeq" id="WP_019617768.1">
    <property type="nucleotide sequence ID" value="NZ_JBHUNE010000006.1"/>
</dbReference>
<dbReference type="InterPro" id="IPR001093">
    <property type="entry name" value="IMP_DH_GMPRt"/>
</dbReference>
<accession>A0ABW5UYG8</accession>
<keyword evidence="9" id="KW-1185">Reference proteome</keyword>
<proteinExistence type="predicted"/>
<evidence type="ECO:0000313" key="9">
    <source>
        <dbReference type="Proteomes" id="UP001597492"/>
    </source>
</evidence>
<reference evidence="9" key="1">
    <citation type="journal article" date="2019" name="Int. J. Syst. Evol. Microbiol.">
        <title>The Global Catalogue of Microorganisms (GCM) 10K type strain sequencing project: providing services to taxonomists for standard genome sequencing and annotation.</title>
        <authorList>
            <consortium name="The Broad Institute Genomics Platform"/>
            <consortium name="The Broad Institute Genome Sequencing Center for Infectious Disease"/>
            <person name="Wu L."/>
            <person name="Ma J."/>
        </authorList>
    </citation>
    <scope>NUCLEOTIDE SEQUENCE [LARGE SCALE GENOMIC DNA]</scope>
    <source>
        <strain evidence="9">TISTR 1514</strain>
    </source>
</reference>
<keyword evidence="4" id="KW-0521">NADP</keyword>
<evidence type="ECO:0000259" key="7">
    <source>
        <dbReference type="Pfam" id="PF00478"/>
    </source>
</evidence>
<dbReference type="PANTHER" id="PTHR43170">
    <property type="entry name" value="GMP REDUCTASE"/>
    <property type="match status" value="1"/>
</dbReference>
<dbReference type="EC" id="1.7.1.7" evidence="1"/>
<dbReference type="PANTHER" id="PTHR43170:SF5">
    <property type="entry name" value="GMP REDUCTASE"/>
    <property type="match status" value="1"/>
</dbReference>
<evidence type="ECO:0000256" key="6">
    <source>
        <dbReference type="ARBA" id="ARBA00023122"/>
    </source>
</evidence>
<evidence type="ECO:0000313" key="8">
    <source>
        <dbReference type="EMBL" id="MFD2758490.1"/>
    </source>
</evidence>
<protein>
    <recommendedName>
        <fullName evidence="2">GMP reductase</fullName>
        <ecNumber evidence="1">1.7.1.7</ecNumber>
    </recommendedName>
</protein>
<dbReference type="Proteomes" id="UP001597492">
    <property type="component" value="Unassembled WGS sequence"/>
</dbReference>
<evidence type="ECO:0000256" key="4">
    <source>
        <dbReference type="ARBA" id="ARBA00022857"/>
    </source>
</evidence>
<keyword evidence="6" id="KW-0129">CBS domain</keyword>
<dbReference type="SUPFAM" id="SSF54631">
    <property type="entry name" value="CBS-domain pair"/>
    <property type="match status" value="1"/>
</dbReference>
<name>A0ABW5UYG8_9MICO</name>